<reference evidence="1 2" key="1">
    <citation type="journal article" date="2018" name="New Phytol.">
        <title>Phylogenomics of Endogonaceae and evolution of mycorrhizas within Mucoromycota.</title>
        <authorList>
            <person name="Chang Y."/>
            <person name="Desiro A."/>
            <person name="Na H."/>
            <person name="Sandor L."/>
            <person name="Lipzen A."/>
            <person name="Clum A."/>
            <person name="Barry K."/>
            <person name="Grigoriev I.V."/>
            <person name="Martin F.M."/>
            <person name="Stajich J.E."/>
            <person name="Smith M.E."/>
            <person name="Bonito G."/>
            <person name="Spatafora J.W."/>
        </authorList>
    </citation>
    <scope>NUCLEOTIDE SEQUENCE [LARGE SCALE GENOMIC DNA]</scope>
    <source>
        <strain evidence="1 2">AD002</strain>
    </source>
</reference>
<dbReference type="AlphaFoldDB" id="A0A433QUX4"/>
<name>A0A433QUX4_9FUNG</name>
<protein>
    <submittedName>
        <fullName evidence="1">Uncharacterized protein</fullName>
    </submittedName>
</protein>
<comment type="caution">
    <text evidence="1">The sequence shown here is derived from an EMBL/GenBank/DDBJ whole genome shotgun (WGS) entry which is preliminary data.</text>
</comment>
<accession>A0A433QUX4</accession>
<proteinExistence type="predicted"/>
<dbReference type="EMBL" id="RBNJ01001097">
    <property type="protein sequence ID" value="RUS33574.1"/>
    <property type="molecule type" value="Genomic_DNA"/>
</dbReference>
<gene>
    <name evidence="1" type="ORF">BC938DRAFT_471063</name>
</gene>
<dbReference type="Proteomes" id="UP000274822">
    <property type="component" value="Unassembled WGS sequence"/>
</dbReference>
<sequence length="66" mass="7594">MEEKKKNIWKIPTNSLMPYRLNIRLSKQTSTYQILIPSDEHGIEHGLVQQKVPHPLGDDDVDLLNG</sequence>
<evidence type="ECO:0000313" key="2">
    <source>
        <dbReference type="Proteomes" id="UP000274822"/>
    </source>
</evidence>
<evidence type="ECO:0000313" key="1">
    <source>
        <dbReference type="EMBL" id="RUS33574.1"/>
    </source>
</evidence>
<keyword evidence="2" id="KW-1185">Reference proteome</keyword>
<organism evidence="1 2">
    <name type="scientific">Jimgerdemannia flammicorona</name>
    <dbReference type="NCBI Taxonomy" id="994334"/>
    <lineage>
        <taxon>Eukaryota</taxon>
        <taxon>Fungi</taxon>
        <taxon>Fungi incertae sedis</taxon>
        <taxon>Mucoromycota</taxon>
        <taxon>Mucoromycotina</taxon>
        <taxon>Endogonomycetes</taxon>
        <taxon>Endogonales</taxon>
        <taxon>Endogonaceae</taxon>
        <taxon>Jimgerdemannia</taxon>
    </lineage>
</organism>